<evidence type="ECO:0000313" key="2">
    <source>
        <dbReference type="EMBL" id="EWG42158.1"/>
    </source>
</evidence>
<keyword evidence="3" id="KW-1185">Reference proteome</keyword>
<reference evidence="2 3" key="1">
    <citation type="journal article" date="2010" name="Nature">
        <title>Comparative genomics reveals mobile pathogenicity chromosomes in Fusarium.</title>
        <authorList>
            <person name="Ma L.J."/>
            <person name="van der Does H.C."/>
            <person name="Borkovich K.A."/>
            <person name="Coleman J.J."/>
            <person name="Daboussi M.J."/>
            <person name="Di Pietro A."/>
            <person name="Dufresne M."/>
            <person name="Freitag M."/>
            <person name="Grabherr M."/>
            <person name="Henrissat B."/>
            <person name="Houterman P.M."/>
            <person name="Kang S."/>
            <person name="Shim W.B."/>
            <person name="Woloshuk C."/>
            <person name="Xie X."/>
            <person name="Xu J.R."/>
            <person name="Antoniw J."/>
            <person name="Baker S.E."/>
            <person name="Bluhm B.H."/>
            <person name="Breakspear A."/>
            <person name="Brown D.W."/>
            <person name="Butchko R.A."/>
            <person name="Chapman S."/>
            <person name="Coulson R."/>
            <person name="Coutinho P.M."/>
            <person name="Danchin E.G."/>
            <person name="Diener A."/>
            <person name="Gale L.R."/>
            <person name="Gardiner D.M."/>
            <person name="Goff S."/>
            <person name="Hammond-Kosack K.E."/>
            <person name="Hilburn K."/>
            <person name="Hua-Van A."/>
            <person name="Jonkers W."/>
            <person name="Kazan K."/>
            <person name="Kodira C.D."/>
            <person name="Koehrsen M."/>
            <person name="Kumar L."/>
            <person name="Lee Y.H."/>
            <person name="Li L."/>
            <person name="Manners J.M."/>
            <person name="Miranda-Saavedra D."/>
            <person name="Mukherjee M."/>
            <person name="Park G."/>
            <person name="Park J."/>
            <person name="Park S.Y."/>
            <person name="Proctor R.H."/>
            <person name="Regev A."/>
            <person name="Ruiz-Roldan M.C."/>
            <person name="Sain D."/>
            <person name="Sakthikumar S."/>
            <person name="Sykes S."/>
            <person name="Schwartz D.C."/>
            <person name="Turgeon B.G."/>
            <person name="Wapinski I."/>
            <person name="Yoder O."/>
            <person name="Young S."/>
            <person name="Zeng Q."/>
            <person name="Zhou S."/>
            <person name="Galagan J."/>
            <person name="Cuomo C.A."/>
            <person name="Kistler H.C."/>
            <person name="Rep M."/>
        </authorList>
    </citation>
    <scope>NUCLEOTIDE SEQUENCE [LARGE SCALE GENOMIC DNA]</scope>
    <source>
        <strain evidence="3">M3125 / FGSC 7600</strain>
    </source>
</reference>
<dbReference type="EMBL" id="DS022245">
    <property type="protein sequence ID" value="EWG42158.1"/>
    <property type="molecule type" value="Genomic_DNA"/>
</dbReference>
<dbReference type="KEGG" id="fvr:FVEG_15396"/>
<organism evidence="2 3">
    <name type="scientific">Gibberella moniliformis (strain M3125 / FGSC 7600)</name>
    <name type="common">Maize ear and stalk rot fungus</name>
    <name type="synonym">Fusarium verticillioides</name>
    <dbReference type="NCBI Taxonomy" id="334819"/>
    <lineage>
        <taxon>Eukaryota</taxon>
        <taxon>Fungi</taxon>
        <taxon>Dikarya</taxon>
        <taxon>Ascomycota</taxon>
        <taxon>Pezizomycotina</taxon>
        <taxon>Sordariomycetes</taxon>
        <taxon>Hypocreomycetidae</taxon>
        <taxon>Hypocreales</taxon>
        <taxon>Nectriaceae</taxon>
        <taxon>Fusarium</taxon>
        <taxon>Fusarium fujikuroi species complex</taxon>
    </lineage>
</organism>
<dbReference type="EMBL" id="CM000579">
    <property type="protein sequence ID" value="EWG42158.1"/>
    <property type="molecule type" value="Genomic_DNA"/>
</dbReference>
<name>W7LSF0_GIBM7</name>
<dbReference type="RefSeq" id="XP_018748349.1">
    <property type="nucleotide sequence ID" value="XM_018904520.1"/>
</dbReference>
<sequence>MEATNLKAREAVVTHTPKRSKGPPTLRERKSSPGRTMRSRKEARRNLILAEQTKQCEANKQADRQQANRCLLSPKNLGVNQWPVSLLTSKGGLKERRRKGLGLDKEYERRNFWAELRV</sequence>
<dbReference type="Proteomes" id="UP000009096">
    <property type="component" value="Chromosome 2"/>
</dbReference>
<dbReference type="GeneID" id="30072272"/>
<dbReference type="VEuPathDB" id="FungiDB:FVEG_15396"/>
<evidence type="ECO:0000256" key="1">
    <source>
        <dbReference type="SAM" id="MobiDB-lite"/>
    </source>
</evidence>
<gene>
    <name evidence="2" type="ORF">FVEG_15396</name>
</gene>
<accession>W7LSF0</accession>
<proteinExistence type="predicted"/>
<dbReference type="AlphaFoldDB" id="W7LSF0"/>
<evidence type="ECO:0000313" key="3">
    <source>
        <dbReference type="Proteomes" id="UP000009096"/>
    </source>
</evidence>
<protein>
    <submittedName>
        <fullName evidence="2">Uncharacterized protein</fullName>
    </submittedName>
</protein>
<feature type="region of interest" description="Disordered" evidence="1">
    <location>
        <begin position="1"/>
        <end position="42"/>
    </location>
</feature>